<dbReference type="AlphaFoldDB" id="A0A840IEZ2"/>
<evidence type="ECO:0008006" key="5">
    <source>
        <dbReference type="Google" id="ProtNLM"/>
    </source>
</evidence>
<accession>A0A840IEZ2</accession>
<keyword evidence="2" id="KW-0812">Transmembrane</keyword>
<feature type="region of interest" description="Disordered" evidence="1">
    <location>
        <begin position="38"/>
        <end position="69"/>
    </location>
</feature>
<feature type="compositionally biased region" description="Pro residues" evidence="1">
    <location>
        <begin position="59"/>
        <end position="69"/>
    </location>
</feature>
<evidence type="ECO:0000313" key="4">
    <source>
        <dbReference type="Proteomes" id="UP000585272"/>
    </source>
</evidence>
<sequence>MTVYAHVGHWLVSMVYAAPALLLAGALIVSTIRQKRRDAERRAAAAEAGGSPAATAPAPGAPEPPPAAD</sequence>
<dbReference type="RefSeq" id="WP_183341739.1">
    <property type="nucleotide sequence ID" value="NZ_JACHNU010000002.1"/>
</dbReference>
<evidence type="ECO:0000256" key="1">
    <source>
        <dbReference type="SAM" id="MobiDB-lite"/>
    </source>
</evidence>
<feature type="compositionally biased region" description="Low complexity" evidence="1">
    <location>
        <begin position="45"/>
        <end position="58"/>
    </location>
</feature>
<dbReference type="EMBL" id="JACHNU010000002">
    <property type="protein sequence ID" value="MBB4662510.1"/>
    <property type="molecule type" value="Genomic_DNA"/>
</dbReference>
<gene>
    <name evidence="3" type="ORF">BDZ31_002096</name>
</gene>
<reference evidence="3 4" key="1">
    <citation type="submission" date="2020-08" db="EMBL/GenBank/DDBJ databases">
        <title>Genomic Encyclopedia of Archaeal and Bacterial Type Strains, Phase II (KMG-II): from individual species to whole genera.</title>
        <authorList>
            <person name="Goeker M."/>
        </authorList>
    </citation>
    <scope>NUCLEOTIDE SEQUENCE [LARGE SCALE GENOMIC DNA]</scope>
    <source>
        <strain evidence="3 4">DSM 23288</strain>
    </source>
</reference>
<protein>
    <recommendedName>
        <fullName evidence="5">Heme exporter protein D</fullName>
    </recommendedName>
</protein>
<keyword evidence="2" id="KW-1133">Transmembrane helix</keyword>
<proteinExistence type="predicted"/>
<organism evidence="3 4">
    <name type="scientific">Conexibacter arvalis</name>
    <dbReference type="NCBI Taxonomy" id="912552"/>
    <lineage>
        <taxon>Bacteria</taxon>
        <taxon>Bacillati</taxon>
        <taxon>Actinomycetota</taxon>
        <taxon>Thermoleophilia</taxon>
        <taxon>Solirubrobacterales</taxon>
        <taxon>Conexibacteraceae</taxon>
        <taxon>Conexibacter</taxon>
    </lineage>
</organism>
<name>A0A840IEZ2_9ACTN</name>
<comment type="caution">
    <text evidence="3">The sequence shown here is derived from an EMBL/GenBank/DDBJ whole genome shotgun (WGS) entry which is preliminary data.</text>
</comment>
<evidence type="ECO:0000256" key="2">
    <source>
        <dbReference type="SAM" id="Phobius"/>
    </source>
</evidence>
<keyword evidence="2" id="KW-0472">Membrane</keyword>
<evidence type="ECO:0000313" key="3">
    <source>
        <dbReference type="EMBL" id="MBB4662510.1"/>
    </source>
</evidence>
<keyword evidence="4" id="KW-1185">Reference proteome</keyword>
<feature type="transmembrane region" description="Helical" evidence="2">
    <location>
        <begin position="12"/>
        <end position="32"/>
    </location>
</feature>
<dbReference type="Proteomes" id="UP000585272">
    <property type="component" value="Unassembled WGS sequence"/>
</dbReference>